<feature type="domain" description="SoxA A3" evidence="2">
    <location>
        <begin position="2"/>
        <end position="73"/>
    </location>
</feature>
<dbReference type="InterPro" id="IPR041854">
    <property type="entry name" value="BFD-like_2Fe2S-bd_dom_sf"/>
</dbReference>
<comment type="caution">
    <text evidence="3">The sequence shown here is derived from an EMBL/GenBank/DDBJ whole genome shotgun (WGS) entry which is preliminary data.</text>
</comment>
<dbReference type="AlphaFoldDB" id="A0A2R6B2I9"/>
<keyword evidence="1" id="KW-0560">Oxidoreductase</keyword>
<evidence type="ECO:0000313" key="4">
    <source>
        <dbReference type="Proteomes" id="UP000240838"/>
    </source>
</evidence>
<dbReference type="InterPro" id="IPR041117">
    <property type="entry name" value="SoxA_A3"/>
</dbReference>
<gene>
    <name evidence="3" type="ORF">B9P99_03125</name>
</gene>
<dbReference type="Gene3D" id="1.10.10.1100">
    <property type="entry name" value="BFD-like [2Fe-2S]-binding domain"/>
    <property type="match status" value="1"/>
</dbReference>
<dbReference type="Proteomes" id="UP000240838">
    <property type="component" value="Unassembled WGS sequence"/>
</dbReference>
<dbReference type="Pfam" id="PF17806">
    <property type="entry name" value="SO_alpha_A3"/>
    <property type="match status" value="1"/>
</dbReference>
<dbReference type="GO" id="GO:0016491">
    <property type="term" value="F:oxidoreductase activity"/>
    <property type="evidence" value="ECO:0007669"/>
    <property type="project" value="UniProtKB-KW"/>
</dbReference>
<evidence type="ECO:0000256" key="1">
    <source>
        <dbReference type="ARBA" id="ARBA00023002"/>
    </source>
</evidence>
<evidence type="ECO:0000259" key="2">
    <source>
        <dbReference type="Pfam" id="PF17806"/>
    </source>
</evidence>
<accession>A0A2R6B2I9</accession>
<reference evidence="3 4" key="1">
    <citation type="submission" date="2017-04" db="EMBL/GenBank/DDBJ databases">
        <title>Novel microbial lineages endemic to geothermal iron-oxide mats fill important gaps in the evolutionary history of Archaea.</title>
        <authorList>
            <person name="Jay Z.J."/>
            <person name="Beam J.P."/>
            <person name="Dlakic M."/>
            <person name="Rusch D.B."/>
            <person name="Kozubal M.A."/>
            <person name="Inskeep W.P."/>
        </authorList>
    </citation>
    <scope>NUCLEOTIDE SEQUENCE [LARGE SCALE GENOMIC DNA]</scope>
    <source>
        <strain evidence="3">OSP_B</strain>
    </source>
</reference>
<sequence>MCFCEDIRVSDLFKALKTGFSTPEKAKRFTGWGTGACQGKLCVYNGLFVLCREGKCFPYTQRLPVEPLPFGALIGVDEVE</sequence>
<proteinExistence type="predicted"/>
<evidence type="ECO:0000313" key="3">
    <source>
        <dbReference type="EMBL" id="PSN92871.1"/>
    </source>
</evidence>
<dbReference type="EMBL" id="NEXA01000101">
    <property type="protein sequence ID" value="PSN92871.1"/>
    <property type="molecule type" value="Genomic_DNA"/>
</dbReference>
<protein>
    <recommendedName>
        <fullName evidence="2">SoxA A3 domain-containing protein</fullName>
    </recommendedName>
</protein>
<organism evidence="3 4">
    <name type="scientific">Candidatus Marsarchaeota G1 archaeon OSP_B</name>
    <dbReference type="NCBI Taxonomy" id="1978153"/>
    <lineage>
        <taxon>Archaea</taxon>
        <taxon>Candidatus Marsarchaeota</taxon>
        <taxon>Candidatus Marsarchaeota group 1</taxon>
    </lineage>
</organism>
<name>A0A2R6B2I9_9ARCH</name>